<feature type="domain" description="Protein kinase" evidence="11">
    <location>
        <begin position="39"/>
        <end position="236"/>
    </location>
</feature>
<comment type="catalytic activity">
    <reaction evidence="7">
        <text>L-threonyl-[protein] + ATP = O-phospho-L-threonyl-[protein] + ADP + H(+)</text>
        <dbReference type="Rhea" id="RHEA:46608"/>
        <dbReference type="Rhea" id="RHEA-COMP:11060"/>
        <dbReference type="Rhea" id="RHEA-COMP:11605"/>
        <dbReference type="ChEBI" id="CHEBI:15378"/>
        <dbReference type="ChEBI" id="CHEBI:30013"/>
        <dbReference type="ChEBI" id="CHEBI:30616"/>
        <dbReference type="ChEBI" id="CHEBI:61977"/>
        <dbReference type="ChEBI" id="CHEBI:456216"/>
        <dbReference type="EC" id="2.7.11.1"/>
    </reaction>
</comment>
<dbReference type="InterPro" id="IPR011009">
    <property type="entry name" value="Kinase-like_dom_sf"/>
</dbReference>
<dbReference type="PANTHER" id="PTHR45707:SF70">
    <property type="entry name" value="PROTEIN KINASE DOMAIN-CONTAINING PROTEIN"/>
    <property type="match status" value="1"/>
</dbReference>
<comment type="catalytic activity">
    <reaction evidence="8">
        <text>L-seryl-[protein] + ATP = O-phospho-L-seryl-[protein] + ADP + H(+)</text>
        <dbReference type="Rhea" id="RHEA:17989"/>
        <dbReference type="Rhea" id="RHEA-COMP:9863"/>
        <dbReference type="Rhea" id="RHEA-COMP:11604"/>
        <dbReference type="ChEBI" id="CHEBI:15378"/>
        <dbReference type="ChEBI" id="CHEBI:29999"/>
        <dbReference type="ChEBI" id="CHEBI:30616"/>
        <dbReference type="ChEBI" id="CHEBI:83421"/>
        <dbReference type="ChEBI" id="CHEBI:456216"/>
        <dbReference type="EC" id="2.7.11.1"/>
    </reaction>
</comment>
<evidence type="ECO:0000256" key="5">
    <source>
        <dbReference type="ARBA" id="ARBA00022777"/>
    </source>
</evidence>
<dbReference type="FunFam" id="1.10.510.10:FF:001023">
    <property type="entry name" value="Os07g0541700 protein"/>
    <property type="match status" value="1"/>
</dbReference>
<keyword evidence="3" id="KW-0808">Transferase</keyword>
<name>A0A9R0SRH4_TRITD</name>
<evidence type="ECO:0000256" key="9">
    <source>
        <dbReference type="PROSITE-ProRule" id="PRU10141"/>
    </source>
</evidence>
<dbReference type="InterPro" id="IPR017441">
    <property type="entry name" value="Protein_kinase_ATP_BS"/>
</dbReference>
<feature type="binding site" evidence="9">
    <location>
        <position position="67"/>
    </location>
    <ligand>
        <name>ATP</name>
        <dbReference type="ChEBI" id="CHEBI:30616"/>
    </ligand>
</feature>
<keyword evidence="4 9" id="KW-0547">Nucleotide-binding</keyword>
<keyword evidence="5" id="KW-0418">Kinase</keyword>
<evidence type="ECO:0000256" key="1">
    <source>
        <dbReference type="ARBA" id="ARBA00012513"/>
    </source>
</evidence>
<dbReference type="PROSITE" id="PS00107">
    <property type="entry name" value="PROTEIN_KINASE_ATP"/>
    <property type="match status" value="1"/>
</dbReference>
<dbReference type="InterPro" id="IPR008271">
    <property type="entry name" value="Ser/Thr_kinase_AS"/>
</dbReference>
<proteinExistence type="inferred from homology"/>
<evidence type="ECO:0000256" key="10">
    <source>
        <dbReference type="RuleBase" id="RU000304"/>
    </source>
</evidence>
<comment type="similarity">
    <text evidence="10">Belongs to the protein kinase superfamily.</text>
</comment>
<dbReference type="GO" id="GO:0005524">
    <property type="term" value="F:ATP binding"/>
    <property type="evidence" value="ECO:0007669"/>
    <property type="project" value="UniProtKB-UniRule"/>
</dbReference>
<evidence type="ECO:0000256" key="3">
    <source>
        <dbReference type="ARBA" id="ARBA00022679"/>
    </source>
</evidence>
<evidence type="ECO:0000256" key="6">
    <source>
        <dbReference type="ARBA" id="ARBA00022840"/>
    </source>
</evidence>
<dbReference type="Gene3D" id="3.30.200.20">
    <property type="entry name" value="Phosphorylase Kinase, domain 1"/>
    <property type="match status" value="1"/>
</dbReference>
<evidence type="ECO:0000256" key="2">
    <source>
        <dbReference type="ARBA" id="ARBA00022527"/>
    </source>
</evidence>
<keyword evidence="2 10" id="KW-0723">Serine/threonine-protein kinase</keyword>
<evidence type="ECO:0000256" key="7">
    <source>
        <dbReference type="ARBA" id="ARBA00047899"/>
    </source>
</evidence>
<accession>A0A9R0SRH4</accession>
<evidence type="ECO:0000313" key="12">
    <source>
        <dbReference type="EMBL" id="VAH99633.1"/>
    </source>
</evidence>
<gene>
    <name evidence="12" type="ORF">TRITD_4Av1G257730</name>
</gene>
<evidence type="ECO:0000313" key="13">
    <source>
        <dbReference type="Proteomes" id="UP000324705"/>
    </source>
</evidence>
<dbReference type="Gramene" id="TRITD4Av1G257730.3">
    <property type="protein sequence ID" value="TRITD4Av1G257730.3"/>
    <property type="gene ID" value="TRITD4Av1G257730"/>
</dbReference>
<organism evidence="12 13">
    <name type="scientific">Triticum turgidum subsp. durum</name>
    <name type="common">Durum wheat</name>
    <name type="synonym">Triticum durum</name>
    <dbReference type="NCBI Taxonomy" id="4567"/>
    <lineage>
        <taxon>Eukaryota</taxon>
        <taxon>Viridiplantae</taxon>
        <taxon>Streptophyta</taxon>
        <taxon>Embryophyta</taxon>
        <taxon>Tracheophyta</taxon>
        <taxon>Spermatophyta</taxon>
        <taxon>Magnoliopsida</taxon>
        <taxon>Liliopsida</taxon>
        <taxon>Poales</taxon>
        <taxon>Poaceae</taxon>
        <taxon>BOP clade</taxon>
        <taxon>Pooideae</taxon>
        <taxon>Triticodae</taxon>
        <taxon>Triticeae</taxon>
        <taxon>Triticinae</taxon>
        <taxon>Triticum</taxon>
    </lineage>
</organism>
<reference evidence="12 13" key="1">
    <citation type="submission" date="2017-09" db="EMBL/GenBank/DDBJ databases">
        <authorList>
            <consortium name="International Durum Wheat Genome Sequencing Consortium (IDWGSC)"/>
            <person name="Milanesi L."/>
        </authorList>
    </citation>
    <scope>NUCLEOTIDE SEQUENCE [LARGE SCALE GENOMIC DNA]</scope>
    <source>
        <strain evidence="13">cv. Svevo</strain>
    </source>
</reference>
<dbReference type="EC" id="2.7.11.1" evidence="1"/>
<dbReference type="PROSITE" id="PS00108">
    <property type="entry name" value="PROTEIN_KINASE_ST"/>
    <property type="match status" value="1"/>
</dbReference>
<protein>
    <recommendedName>
        <fullName evidence="1">non-specific serine/threonine protein kinase</fullName>
        <ecNumber evidence="1">2.7.11.1</ecNumber>
    </recommendedName>
</protein>
<dbReference type="AlphaFoldDB" id="A0A9R0SRH4"/>
<dbReference type="SMART" id="SM00220">
    <property type="entry name" value="S_TKc"/>
    <property type="match status" value="1"/>
</dbReference>
<dbReference type="Pfam" id="PF00069">
    <property type="entry name" value="Pkinase"/>
    <property type="match status" value="1"/>
</dbReference>
<keyword evidence="6 9" id="KW-0067">ATP-binding</keyword>
<evidence type="ECO:0000256" key="4">
    <source>
        <dbReference type="ARBA" id="ARBA00022741"/>
    </source>
</evidence>
<evidence type="ECO:0000256" key="8">
    <source>
        <dbReference type="ARBA" id="ARBA00048679"/>
    </source>
</evidence>
<dbReference type="EMBL" id="LT934117">
    <property type="protein sequence ID" value="VAH99633.1"/>
    <property type="molecule type" value="Genomic_DNA"/>
</dbReference>
<keyword evidence="13" id="KW-1185">Reference proteome</keyword>
<dbReference type="SUPFAM" id="SSF56112">
    <property type="entry name" value="Protein kinase-like (PK-like)"/>
    <property type="match status" value="1"/>
</dbReference>
<dbReference type="Gene3D" id="1.10.510.10">
    <property type="entry name" value="Transferase(Phosphotransferase) domain 1"/>
    <property type="match status" value="1"/>
</dbReference>
<dbReference type="InterPro" id="IPR000719">
    <property type="entry name" value="Prot_kinase_dom"/>
</dbReference>
<dbReference type="GO" id="GO:0004674">
    <property type="term" value="F:protein serine/threonine kinase activity"/>
    <property type="evidence" value="ECO:0007669"/>
    <property type="project" value="UniProtKB-KW"/>
</dbReference>
<dbReference type="Proteomes" id="UP000324705">
    <property type="component" value="Chromosome 4A"/>
</dbReference>
<dbReference type="PANTHER" id="PTHR45707">
    <property type="entry name" value="C2 CALCIUM/LIPID-BINDING PLANT PHOSPHORIBOSYLTRANSFERASE FAMILY PROTEIN"/>
    <property type="match status" value="1"/>
</dbReference>
<sequence>MMDGGQSSQPAALEKVLLDETADPVHLPFSLLSSITGNFSEAQEIGRGGFGAVYKGVLPSGRTVAVKQLFERYEILDKNFESEVTCLAGVKHKNTMRFLGYCSETQQVLMPYDGKRVLADVRHRLLCFEYMPRGCLADYLSDASCRLQWTTRYQIIKGICEGVHYLHQQRIIHMDLKPQNVLLDDNMVPRIADFGLSRRLSGSQSRAITDHKLGTMQLKAGRTCLGHQIITHHWSK</sequence>
<dbReference type="PROSITE" id="PS50011">
    <property type="entry name" value="PROTEIN_KINASE_DOM"/>
    <property type="match status" value="1"/>
</dbReference>
<evidence type="ECO:0000259" key="11">
    <source>
        <dbReference type="PROSITE" id="PS50011"/>
    </source>
</evidence>